<keyword evidence="5" id="KW-1185">Reference proteome</keyword>
<evidence type="ECO:0000256" key="2">
    <source>
        <dbReference type="HAMAP-Rule" id="MF_01940"/>
    </source>
</evidence>
<dbReference type="Gene3D" id="3.90.1140.10">
    <property type="entry name" value="Cyclic phosphodiesterase"/>
    <property type="match status" value="1"/>
</dbReference>
<accession>A0A4R2GH97</accession>
<feature type="short sequence motif" description="HXTX 1" evidence="2">
    <location>
        <begin position="41"/>
        <end position="44"/>
    </location>
</feature>
<gene>
    <name evidence="4" type="ORF">EV194_10791</name>
</gene>
<comment type="function">
    <text evidence="2">Hydrolyzes RNA 2',3'-cyclic phosphodiester to an RNA 2'-phosphomonoester.</text>
</comment>
<dbReference type="PANTHER" id="PTHR35561">
    <property type="entry name" value="RNA 2',3'-CYCLIC PHOSPHODIESTERASE"/>
    <property type="match status" value="1"/>
</dbReference>
<evidence type="ECO:0000259" key="3">
    <source>
        <dbReference type="Pfam" id="PF02834"/>
    </source>
</evidence>
<feature type="active site" description="Proton donor" evidence="2">
    <location>
        <position position="41"/>
    </location>
</feature>
<evidence type="ECO:0000256" key="1">
    <source>
        <dbReference type="ARBA" id="ARBA00022801"/>
    </source>
</evidence>
<dbReference type="InterPro" id="IPR014051">
    <property type="entry name" value="Phosphoesterase_HXTX"/>
</dbReference>
<dbReference type="Pfam" id="PF02834">
    <property type="entry name" value="LigT_PEase"/>
    <property type="match status" value="2"/>
</dbReference>
<feature type="domain" description="Phosphoesterase HXTX" evidence="3">
    <location>
        <begin position="14"/>
        <end position="92"/>
    </location>
</feature>
<reference evidence="4 5" key="1">
    <citation type="submission" date="2019-03" db="EMBL/GenBank/DDBJ databases">
        <title>Genomic Encyclopedia of Type Strains, Phase IV (KMG-IV): sequencing the most valuable type-strain genomes for metagenomic binning, comparative biology and taxonomic classification.</title>
        <authorList>
            <person name="Goeker M."/>
        </authorList>
    </citation>
    <scope>NUCLEOTIDE SEQUENCE [LARGE SCALE GENOMIC DNA]</scope>
    <source>
        <strain evidence="4 5">DSM 24179</strain>
    </source>
</reference>
<organism evidence="4 5">
    <name type="scientific">Natronoflexus pectinivorans</name>
    <dbReference type="NCBI Taxonomy" id="682526"/>
    <lineage>
        <taxon>Bacteria</taxon>
        <taxon>Pseudomonadati</taxon>
        <taxon>Bacteroidota</taxon>
        <taxon>Bacteroidia</taxon>
        <taxon>Marinilabiliales</taxon>
        <taxon>Marinilabiliaceae</taxon>
        <taxon>Natronoflexus</taxon>
    </lineage>
</organism>
<feature type="active site" description="Proton acceptor" evidence="2">
    <location>
        <position position="127"/>
    </location>
</feature>
<dbReference type="SUPFAM" id="SSF55144">
    <property type="entry name" value="LigT-like"/>
    <property type="match status" value="1"/>
</dbReference>
<dbReference type="RefSeq" id="WP_132434029.1">
    <property type="nucleotide sequence ID" value="NZ_SLWK01000007.1"/>
</dbReference>
<evidence type="ECO:0000313" key="5">
    <source>
        <dbReference type="Proteomes" id="UP000295221"/>
    </source>
</evidence>
<dbReference type="GO" id="GO:0016874">
    <property type="term" value="F:ligase activity"/>
    <property type="evidence" value="ECO:0007669"/>
    <property type="project" value="UniProtKB-KW"/>
</dbReference>
<keyword evidence="4" id="KW-0436">Ligase</keyword>
<dbReference type="AlphaFoldDB" id="A0A4R2GH97"/>
<dbReference type="OrthoDB" id="9789350at2"/>
<dbReference type="EC" id="3.1.4.58" evidence="2"/>
<dbReference type="GO" id="GO:0008664">
    <property type="term" value="F:RNA 2',3'-cyclic 3'-phosphodiesterase activity"/>
    <property type="evidence" value="ECO:0007669"/>
    <property type="project" value="UniProtKB-EC"/>
</dbReference>
<dbReference type="EMBL" id="SLWK01000007">
    <property type="protein sequence ID" value="TCO07707.1"/>
    <property type="molecule type" value="Genomic_DNA"/>
</dbReference>
<dbReference type="InterPro" id="IPR009097">
    <property type="entry name" value="Cyclic_Pdiesterase"/>
</dbReference>
<dbReference type="InterPro" id="IPR004175">
    <property type="entry name" value="RNA_CPDase"/>
</dbReference>
<name>A0A4R2GH97_9BACT</name>
<dbReference type="NCBIfam" id="TIGR02258">
    <property type="entry name" value="2_5_ligase"/>
    <property type="match status" value="1"/>
</dbReference>
<proteinExistence type="inferred from homology"/>
<comment type="caution">
    <text evidence="4">The sequence shown here is derived from an EMBL/GenBank/DDBJ whole genome shotgun (WGS) entry which is preliminary data.</text>
</comment>
<feature type="short sequence motif" description="HXTX 2" evidence="2">
    <location>
        <begin position="127"/>
        <end position="130"/>
    </location>
</feature>
<comment type="similarity">
    <text evidence="2">Belongs to the 2H phosphoesterase superfamily. ThpR family.</text>
</comment>
<dbReference type="PANTHER" id="PTHR35561:SF1">
    <property type="entry name" value="RNA 2',3'-CYCLIC PHOSPHODIESTERASE"/>
    <property type="match status" value="1"/>
</dbReference>
<dbReference type="GO" id="GO:0004113">
    <property type="term" value="F:2',3'-cyclic-nucleotide 3'-phosphodiesterase activity"/>
    <property type="evidence" value="ECO:0007669"/>
    <property type="project" value="InterPro"/>
</dbReference>
<keyword evidence="1 2" id="KW-0378">Hydrolase</keyword>
<evidence type="ECO:0000313" key="4">
    <source>
        <dbReference type="EMBL" id="TCO07707.1"/>
    </source>
</evidence>
<feature type="domain" description="Phosphoesterase HXTX" evidence="3">
    <location>
        <begin position="100"/>
        <end position="172"/>
    </location>
</feature>
<sequence length="185" mass="21020">MKRTFIAVPIQPVEPLLEEIEFFKKNLRGVNVKWVDVNQMHITLAFIGETNSKMEQQITDLLLGLTGQFSTSIIDLSGFGVFSSLKSPRILWIGIKENLVLNDLHQYFSSQLQKAGIKVEQRDFVAHITIGRIKQLIDEKKFRDSFNGKFTSANHAVLLSKIVYYESVLRPDGAKYVELASLCIC</sequence>
<dbReference type="HAMAP" id="MF_01940">
    <property type="entry name" value="RNA_CPDase"/>
    <property type="match status" value="1"/>
</dbReference>
<protein>
    <recommendedName>
        <fullName evidence="2">RNA 2',3'-cyclic phosphodiesterase</fullName>
        <shortName evidence="2">RNA 2',3'-CPDase</shortName>
        <ecNumber evidence="2">3.1.4.58</ecNumber>
    </recommendedName>
</protein>
<dbReference type="Proteomes" id="UP000295221">
    <property type="component" value="Unassembled WGS sequence"/>
</dbReference>
<comment type="catalytic activity">
    <reaction evidence="2">
        <text>a 3'-end 2',3'-cyclophospho-ribonucleotide-RNA + H2O = a 3'-end 2'-phospho-ribonucleotide-RNA + H(+)</text>
        <dbReference type="Rhea" id="RHEA:11828"/>
        <dbReference type="Rhea" id="RHEA-COMP:10464"/>
        <dbReference type="Rhea" id="RHEA-COMP:17353"/>
        <dbReference type="ChEBI" id="CHEBI:15377"/>
        <dbReference type="ChEBI" id="CHEBI:15378"/>
        <dbReference type="ChEBI" id="CHEBI:83064"/>
        <dbReference type="ChEBI" id="CHEBI:173113"/>
        <dbReference type="EC" id="3.1.4.58"/>
    </reaction>
</comment>